<dbReference type="AlphaFoldDB" id="A0A348AF82"/>
<accession>A0A348AF82</accession>
<feature type="compositionally biased region" description="Basic and acidic residues" evidence="1">
    <location>
        <begin position="1"/>
        <end position="19"/>
    </location>
</feature>
<dbReference type="Proteomes" id="UP000276437">
    <property type="component" value="Chromosome"/>
</dbReference>
<dbReference type="RefSeq" id="WP_158618604.1">
    <property type="nucleotide sequence ID" value="NZ_AP018449.1"/>
</dbReference>
<reference evidence="2 3" key="1">
    <citation type="journal article" date="2018" name="Int. J. Syst. Evol. Microbiol.">
        <title>Methylomusa anaerophila gen. nov., sp. nov., an anaerobic methanol-utilizing bacterium isolated from a microbial fuel cell.</title>
        <authorList>
            <person name="Amano N."/>
            <person name="Yamamuro A."/>
            <person name="Miyahara M."/>
            <person name="Kouzuma A."/>
            <person name="Abe T."/>
            <person name="Watanabe K."/>
        </authorList>
    </citation>
    <scope>NUCLEOTIDE SEQUENCE [LARGE SCALE GENOMIC DNA]</scope>
    <source>
        <strain evidence="2 3">MMFC1</strain>
    </source>
</reference>
<feature type="region of interest" description="Disordered" evidence="1">
    <location>
        <begin position="1"/>
        <end position="46"/>
    </location>
</feature>
<sequence length="46" mass="5064">MATKDKDLWKSSTEKKDKSAANSLNNDVNEKGSGKKHMPCKNSLPT</sequence>
<dbReference type="EMBL" id="AP018449">
    <property type="protein sequence ID" value="BBB89730.1"/>
    <property type="molecule type" value="Genomic_DNA"/>
</dbReference>
<protein>
    <submittedName>
        <fullName evidence="2">Uncharacterized protein</fullName>
    </submittedName>
</protein>
<evidence type="ECO:0000313" key="3">
    <source>
        <dbReference type="Proteomes" id="UP000276437"/>
    </source>
</evidence>
<keyword evidence="3" id="KW-1185">Reference proteome</keyword>
<organism evidence="2 3">
    <name type="scientific">Methylomusa anaerophila</name>
    <dbReference type="NCBI Taxonomy" id="1930071"/>
    <lineage>
        <taxon>Bacteria</taxon>
        <taxon>Bacillati</taxon>
        <taxon>Bacillota</taxon>
        <taxon>Negativicutes</taxon>
        <taxon>Selenomonadales</taxon>
        <taxon>Sporomusaceae</taxon>
        <taxon>Methylomusa</taxon>
    </lineage>
</organism>
<name>A0A348AF82_9FIRM</name>
<dbReference type="KEGG" id="mana:MAMMFC1_00364"/>
<evidence type="ECO:0000256" key="1">
    <source>
        <dbReference type="SAM" id="MobiDB-lite"/>
    </source>
</evidence>
<proteinExistence type="predicted"/>
<evidence type="ECO:0000313" key="2">
    <source>
        <dbReference type="EMBL" id="BBB89730.1"/>
    </source>
</evidence>
<gene>
    <name evidence="2" type="ORF">MAMMFC1_00364</name>
</gene>